<accession>A0AAE1AMX7</accession>
<keyword evidence="2" id="KW-1185">Reference proteome</keyword>
<sequence>MNCYVVKGVEDEDPAVTGGPAKMAEVSLFLNTGRTCCSNNIDCGPPAVFITSIKFPLLFLQRPQGSTGRRAACSLAHGRVELLFVFRRVHHLELTWKLRDTDRIIWTS</sequence>
<dbReference type="EMBL" id="JAWDGP010001522">
    <property type="protein sequence ID" value="KAK3790638.1"/>
    <property type="molecule type" value="Genomic_DNA"/>
</dbReference>
<dbReference type="Proteomes" id="UP001283361">
    <property type="component" value="Unassembled WGS sequence"/>
</dbReference>
<proteinExistence type="predicted"/>
<evidence type="ECO:0000313" key="2">
    <source>
        <dbReference type="Proteomes" id="UP001283361"/>
    </source>
</evidence>
<evidence type="ECO:0000313" key="1">
    <source>
        <dbReference type="EMBL" id="KAK3790638.1"/>
    </source>
</evidence>
<gene>
    <name evidence="1" type="ORF">RRG08_048764</name>
</gene>
<reference evidence="1" key="1">
    <citation type="journal article" date="2023" name="G3 (Bethesda)">
        <title>A reference genome for the long-term kleptoplast-retaining sea slug Elysia crispata morphotype clarki.</title>
        <authorList>
            <person name="Eastman K.E."/>
            <person name="Pendleton A.L."/>
            <person name="Shaikh M.A."/>
            <person name="Suttiyut T."/>
            <person name="Ogas R."/>
            <person name="Tomko P."/>
            <person name="Gavelis G."/>
            <person name="Widhalm J.R."/>
            <person name="Wisecaver J.H."/>
        </authorList>
    </citation>
    <scope>NUCLEOTIDE SEQUENCE</scope>
    <source>
        <strain evidence="1">ECLA1</strain>
    </source>
</reference>
<protein>
    <submittedName>
        <fullName evidence="1">Uncharacterized protein</fullName>
    </submittedName>
</protein>
<organism evidence="1 2">
    <name type="scientific">Elysia crispata</name>
    <name type="common">lettuce slug</name>
    <dbReference type="NCBI Taxonomy" id="231223"/>
    <lineage>
        <taxon>Eukaryota</taxon>
        <taxon>Metazoa</taxon>
        <taxon>Spiralia</taxon>
        <taxon>Lophotrochozoa</taxon>
        <taxon>Mollusca</taxon>
        <taxon>Gastropoda</taxon>
        <taxon>Heterobranchia</taxon>
        <taxon>Euthyneura</taxon>
        <taxon>Panpulmonata</taxon>
        <taxon>Sacoglossa</taxon>
        <taxon>Placobranchoidea</taxon>
        <taxon>Plakobranchidae</taxon>
        <taxon>Elysia</taxon>
    </lineage>
</organism>
<dbReference type="AlphaFoldDB" id="A0AAE1AMX7"/>
<name>A0AAE1AMX7_9GAST</name>
<comment type="caution">
    <text evidence="1">The sequence shown here is derived from an EMBL/GenBank/DDBJ whole genome shotgun (WGS) entry which is preliminary data.</text>
</comment>